<dbReference type="Gene3D" id="3.40.50.12170">
    <property type="entry name" value="Uncharacterised protein PF07075, DUF1343"/>
    <property type="match status" value="1"/>
</dbReference>
<dbReference type="EMBL" id="PFIP01000171">
    <property type="protein sequence ID" value="PIX33279.1"/>
    <property type="molecule type" value="Genomic_DNA"/>
</dbReference>
<sequence length="431" mass="47364">MINRINYRPWLNPGKNKEKTRRIFCLLALVVVILAFPAAGTCNATAAIKLGNEVLLESYYHLIEGKKVGLVTNQTGVNSRGISFIDILAVTEGTKLVALYAPEHGIDGTARGGAWVESYLHPRFGIPVYSLYGSTRMPTLAMLQGIDVLLFDIQDIGARYYTYMSTLQYCLVAAAKYNKPLIVLDRPNPLGGMIVDGPVLEDPFKSFMGVDNLPMAHGMTAGELARFFNRRIGATLTVVPMEGYHRTMTFQDTGLPFVQTSPNIPDLTSAYGYMATGLGEGTGLFQADKFRWVGGKGLDAVRYAELLNGAGLPGVFFVPEVRGTAGGVRLEILDPYRFNLAKSDIYALAYAFMLGDFQVPKSTSKNVVSFDKIMGTDKIGRYLEEGLTPQQIEVCYTPALQRFKQEREQYLLPQYGPGTGMLGRAGAPDHY</sequence>
<evidence type="ECO:0000259" key="1">
    <source>
        <dbReference type="Pfam" id="PF07075"/>
    </source>
</evidence>
<dbReference type="GO" id="GO:0033922">
    <property type="term" value="F:peptidoglycan beta-N-acetylmuramidase activity"/>
    <property type="evidence" value="ECO:0007669"/>
    <property type="project" value="InterPro"/>
</dbReference>
<reference evidence="4" key="1">
    <citation type="submission" date="2017-09" db="EMBL/GenBank/DDBJ databases">
        <title>Depth-based differentiation of microbial function through sediment-hosted aquifers and enrichment of novel symbionts in the deep terrestrial subsurface.</title>
        <authorList>
            <person name="Probst A.J."/>
            <person name="Ladd B."/>
            <person name="Jarett J.K."/>
            <person name="Geller-Mcgrath D.E."/>
            <person name="Sieber C.M."/>
            <person name="Emerson J.B."/>
            <person name="Anantharaman K."/>
            <person name="Thomas B.C."/>
            <person name="Malmstrom R."/>
            <person name="Stieglmeier M."/>
            <person name="Klingl A."/>
            <person name="Woyke T."/>
            <person name="Ryan C.M."/>
            <person name="Banfield J.F."/>
        </authorList>
    </citation>
    <scope>NUCLEOTIDE SEQUENCE [LARGE SCALE GENOMIC DNA]</scope>
</reference>
<protein>
    <submittedName>
        <fullName evidence="3">DUF1343 domain-containing protein</fullName>
    </submittedName>
</protein>
<evidence type="ECO:0000313" key="3">
    <source>
        <dbReference type="EMBL" id="PIX33279.1"/>
    </source>
</evidence>
<dbReference type="Proteomes" id="UP000231493">
    <property type="component" value="Unassembled WGS sequence"/>
</dbReference>
<gene>
    <name evidence="3" type="ORF">COZ58_08245</name>
</gene>
<evidence type="ECO:0000259" key="2">
    <source>
        <dbReference type="Pfam" id="PF20732"/>
    </source>
</evidence>
<proteinExistence type="predicted"/>
<dbReference type="InterPro" id="IPR048503">
    <property type="entry name" value="NamZ_C"/>
</dbReference>
<dbReference type="Pfam" id="PF07075">
    <property type="entry name" value="NamZ_N"/>
    <property type="match status" value="1"/>
</dbReference>
<name>A0A2M7K560_9BACT</name>
<dbReference type="AlphaFoldDB" id="A0A2M7K560"/>
<dbReference type="Gene3D" id="3.90.1150.140">
    <property type="match status" value="1"/>
</dbReference>
<feature type="domain" description="Peptidoglycan beta-N-acetylmuramidase NamZ N-terminal" evidence="1">
    <location>
        <begin position="68"/>
        <end position="267"/>
    </location>
</feature>
<accession>A0A2M7K560</accession>
<dbReference type="PIRSF" id="PIRSF016719">
    <property type="entry name" value="UCP016719"/>
    <property type="match status" value="1"/>
</dbReference>
<comment type="caution">
    <text evidence="3">The sequence shown here is derived from an EMBL/GenBank/DDBJ whole genome shotgun (WGS) entry which is preliminary data.</text>
</comment>
<dbReference type="InterPro" id="IPR048502">
    <property type="entry name" value="NamZ_N"/>
</dbReference>
<dbReference type="Pfam" id="PF20732">
    <property type="entry name" value="NamZ_C"/>
    <property type="match status" value="1"/>
</dbReference>
<dbReference type="PANTHER" id="PTHR42915">
    <property type="entry name" value="HYPOTHETICAL 460 KDA PROTEIN IN FEUA-SIGW INTERGENIC REGION [PRECURSOR]"/>
    <property type="match status" value="1"/>
</dbReference>
<evidence type="ECO:0000313" key="4">
    <source>
        <dbReference type="Proteomes" id="UP000231493"/>
    </source>
</evidence>
<feature type="domain" description="Peptidoglycan beta-N-acetylmuramidase NamZ C-terminal" evidence="2">
    <location>
        <begin position="272"/>
        <end position="412"/>
    </location>
</feature>
<organism evidence="3 4">
    <name type="scientific">Candidatus Infernicultor aquiphilus</name>
    <dbReference type="NCBI Taxonomy" id="1805029"/>
    <lineage>
        <taxon>Bacteria</taxon>
        <taxon>Pseudomonadati</taxon>
        <taxon>Atribacterota</taxon>
        <taxon>Candidatus Phoenicimicrobiia</taxon>
        <taxon>Candidatus Pheonicimicrobiales</taxon>
        <taxon>Candidatus Phoenicimicrobiaceae</taxon>
        <taxon>Candidatus Infernicultor</taxon>
    </lineage>
</organism>
<dbReference type="InterPro" id="IPR008302">
    <property type="entry name" value="NamZ"/>
</dbReference>
<dbReference type="PANTHER" id="PTHR42915:SF1">
    <property type="entry name" value="PEPTIDOGLYCAN BETA-N-ACETYLMURAMIDASE NAMZ"/>
    <property type="match status" value="1"/>
</dbReference>